<dbReference type="PROSITE" id="PS50293">
    <property type="entry name" value="TPR_REGION"/>
    <property type="match status" value="1"/>
</dbReference>
<evidence type="ECO:0000313" key="4">
    <source>
        <dbReference type="Proteomes" id="UP000055136"/>
    </source>
</evidence>
<evidence type="ECO:0000256" key="2">
    <source>
        <dbReference type="SAM" id="MobiDB-lite"/>
    </source>
</evidence>
<dbReference type="InterPro" id="IPR019734">
    <property type="entry name" value="TPR_rpt"/>
</dbReference>
<sequence>MHGLMEKTTTFTALALVLMMLALLSGFANRAQFAYQPPRLESEPPIDAQADPQGHARQYRARLLDERFQQAVAMLHAKRYDFAITALHRVIELAPEMPEAYVNMGYALIGKQDYQAAADFFSAAIELKPYQANAYWGLAVSLEQLEDLAGAMGAMRTFIHLSPPNDPFLRKARSALWEWESTLKRGPLPEAEQEWIERRSAEWDERNSLEADMPAARERAIEVN</sequence>
<proteinExistence type="predicted"/>
<dbReference type="EMBL" id="CP013099">
    <property type="protein sequence ID" value="ALP54632.1"/>
    <property type="molecule type" value="Genomic_DNA"/>
</dbReference>
<dbReference type="AlphaFoldDB" id="A0A0S2THM3"/>
<dbReference type="InterPro" id="IPR011990">
    <property type="entry name" value="TPR-like_helical_dom_sf"/>
</dbReference>
<dbReference type="Gene3D" id="1.25.40.10">
    <property type="entry name" value="Tetratricopeptide repeat domain"/>
    <property type="match status" value="1"/>
</dbReference>
<reference evidence="3" key="1">
    <citation type="submission" date="2015-10" db="EMBL/GenBank/DDBJ databases">
        <title>Description of Candidatus Tenderia electrophaga gen. nov, sp. nov., an Uncultivated Electroautotroph from a Biocathode Enrichment.</title>
        <authorList>
            <person name="Eddie B.J."/>
            <person name="Malanoski A.P."/>
            <person name="Wang Z."/>
            <person name="Hall R.J."/>
            <person name="Oh S.D."/>
            <person name="Heiner C."/>
            <person name="Lin B."/>
            <person name="Strycharz-Glaven S.M."/>
        </authorList>
    </citation>
    <scope>NUCLEOTIDE SEQUENCE [LARGE SCALE GENOMIC DNA]</scope>
    <source>
        <strain evidence="3">NRL1</strain>
    </source>
</reference>
<accession>A0A0S2THM3</accession>
<dbReference type="Proteomes" id="UP000055136">
    <property type="component" value="Chromosome"/>
</dbReference>
<feature type="region of interest" description="Disordered" evidence="2">
    <location>
        <begin position="202"/>
        <end position="224"/>
    </location>
</feature>
<protein>
    <submittedName>
        <fullName evidence="3">Uncharacterized protein</fullName>
    </submittedName>
</protein>
<keyword evidence="4" id="KW-1185">Reference proteome</keyword>
<evidence type="ECO:0000313" key="3">
    <source>
        <dbReference type="EMBL" id="ALP54632.1"/>
    </source>
</evidence>
<dbReference type="PROSITE" id="PS50005">
    <property type="entry name" value="TPR"/>
    <property type="match status" value="1"/>
</dbReference>
<dbReference type="KEGG" id="tee:Tel_16560"/>
<gene>
    <name evidence="3" type="ORF">Tel_16560</name>
</gene>
<organism evidence="3 4">
    <name type="scientific">Candidatus Tenderia electrophaga</name>
    <dbReference type="NCBI Taxonomy" id="1748243"/>
    <lineage>
        <taxon>Bacteria</taxon>
        <taxon>Pseudomonadati</taxon>
        <taxon>Pseudomonadota</taxon>
        <taxon>Gammaproteobacteria</taxon>
        <taxon>Candidatus Tenderiales</taxon>
        <taxon>Candidatus Tenderiaceae</taxon>
        <taxon>Candidatus Tenderia</taxon>
    </lineage>
</organism>
<feature type="repeat" description="TPR" evidence="1">
    <location>
        <begin position="98"/>
        <end position="131"/>
    </location>
</feature>
<keyword evidence="1" id="KW-0802">TPR repeat</keyword>
<evidence type="ECO:0000256" key="1">
    <source>
        <dbReference type="PROSITE-ProRule" id="PRU00339"/>
    </source>
</evidence>
<name>A0A0S2THM3_9GAMM</name>
<dbReference type="Pfam" id="PF13432">
    <property type="entry name" value="TPR_16"/>
    <property type="match status" value="1"/>
</dbReference>
<dbReference type="SMART" id="SM00028">
    <property type="entry name" value="TPR"/>
    <property type="match status" value="3"/>
</dbReference>
<dbReference type="SUPFAM" id="SSF48452">
    <property type="entry name" value="TPR-like"/>
    <property type="match status" value="1"/>
</dbReference>
<dbReference type="STRING" id="1748243.Tel_16560"/>